<dbReference type="SUPFAM" id="SSF46785">
    <property type="entry name" value="Winged helix' DNA-binding domain"/>
    <property type="match status" value="1"/>
</dbReference>
<dbReference type="EMBL" id="BSUZ01000001">
    <property type="protein sequence ID" value="GMA85578.1"/>
    <property type="molecule type" value="Genomic_DNA"/>
</dbReference>
<dbReference type="Proteomes" id="UP001157017">
    <property type="component" value="Unassembled WGS sequence"/>
</dbReference>
<organism evidence="5 6">
    <name type="scientific">Angustibacter aerolatus</name>
    <dbReference type="NCBI Taxonomy" id="1162965"/>
    <lineage>
        <taxon>Bacteria</taxon>
        <taxon>Bacillati</taxon>
        <taxon>Actinomycetota</taxon>
        <taxon>Actinomycetes</taxon>
        <taxon>Kineosporiales</taxon>
        <taxon>Kineosporiaceae</taxon>
    </lineage>
</organism>
<dbReference type="PANTHER" id="PTHR33164:SF57">
    <property type="entry name" value="MARR-FAMILY TRANSCRIPTIONAL REGULATOR"/>
    <property type="match status" value="1"/>
</dbReference>
<protein>
    <recommendedName>
        <fullName evidence="4">HTH marR-type domain-containing protein</fullName>
    </recommendedName>
</protein>
<comment type="caution">
    <text evidence="5">The sequence shown here is derived from an EMBL/GenBank/DDBJ whole genome shotgun (WGS) entry which is preliminary data.</text>
</comment>
<dbReference type="PROSITE" id="PS50995">
    <property type="entry name" value="HTH_MARR_2"/>
    <property type="match status" value="1"/>
</dbReference>
<gene>
    <name evidence="5" type="ORF">GCM10025868_08280</name>
</gene>
<dbReference type="PANTHER" id="PTHR33164">
    <property type="entry name" value="TRANSCRIPTIONAL REGULATOR, MARR FAMILY"/>
    <property type="match status" value="1"/>
</dbReference>
<dbReference type="PROSITE" id="PS01117">
    <property type="entry name" value="HTH_MARR_1"/>
    <property type="match status" value="1"/>
</dbReference>
<evidence type="ECO:0000313" key="5">
    <source>
        <dbReference type="EMBL" id="GMA85578.1"/>
    </source>
</evidence>
<proteinExistence type="predicted"/>
<dbReference type="InterPro" id="IPR039422">
    <property type="entry name" value="MarR/SlyA-like"/>
</dbReference>
<dbReference type="InterPro" id="IPR036390">
    <property type="entry name" value="WH_DNA-bd_sf"/>
</dbReference>
<reference evidence="6" key="1">
    <citation type="journal article" date="2019" name="Int. J. Syst. Evol. Microbiol.">
        <title>The Global Catalogue of Microorganisms (GCM) 10K type strain sequencing project: providing services to taxonomists for standard genome sequencing and annotation.</title>
        <authorList>
            <consortium name="The Broad Institute Genomics Platform"/>
            <consortium name="The Broad Institute Genome Sequencing Center for Infectious Disease"/>
            <person name="Wu L."/>
            <person name="Ma J."/>
        </authorList>
    </citation>
    <scope>NUCLEOTIDE SEQUENCE [LARGE SCALE GENOMIC DNA]</scope>
    <source>
        <strain evidence="6">NBRC 108730</strain>
    </source>
</reference>
<feature type="domain" description="HTH marR-type" evidence="4">
    <location>
        <begin position="1"/>
        <end position="96"/>
    </location>
</feature>
<dbReference type="InterPro" id="IPR036388">
    <property type="entry name" value="WH-like_DNA-bd_sf"/>
</dbReference>
<keyword evidence="2" id="KW-0238">DNA-binding</keyword>
<keyword evidence="3" id="KW-0804">Transcription</keyword>
<name>A0ABQ6JDU3_9ACTN</name>
<evidence type="ECO:0000313" key="6">
    <source>
        <dbReference type="Proteomes" id="UP001157017"/>
    </source>
</evidence>
<evidence type="ECO:0000256" key="1">
    <source>
        <dbReference type="ARBA" id="ARBA00023015"/>
    </source>
</evidence>
<keyword evidence="6" id="KW-1185">Reference proteome</keyword>
<evidence type="ECO:0000256" key="2">
    <source>
        <dbReference type="ARBA" id="ARBA00023125"/>
    </source>
</evidence>
<accession>A0ABQ6JDU3</accession>
<sequence length="103" mass="11334">MLSRRGALNLSALARWTQASLPSASRLVDRLEAGDLVERATHPTSRREIEIRLTAAGRGVLNDVRTARRKRLRKTLVGMEPTQVSALLEGLEAFARSRDAAEA</sequence>
<evidence type="ECO:0000259" key="4">
    <source>
        <dbReference type="PROSITE" id="PS50995"/>
    </source>
</evidence>
<dbReference type="Pfam" id="PF01047">
    <property type="entry name" value="MarR"/>
    <property type="match status" value="1"/>
</dbReference>
<dbReference type="SMART" id="SM00347">
    <property type="entry name" value="HTH_MARR"/>
    <property type="match status" value="1"/>
</dbReference>
<dbReference type="InterPro" id="IPR000835">
    <property type="entry name" value="HTH_MarR-typ"/>
</dbReference>
<dbReference type="InterPro" id="IPR023187">
    <property type="entry name" value="Tscrpt_reg_MarR-type_CS"/>
</dbReference>
<evidence type="ECO:0000256" key="3">
    <source>
        <dbReference type="ARBA" id="ARBA00023163"/>
    </source>
</evidence>
<dbReference type="Gene3D" id="1.10.10.10">
    <property type="entry name" value="Winged helix-like DNA-binding domain superfamily/Winged helix DNA-binding domain"/>
    <property type="match status" value="1"/>
</dbReference>
<keyword evidence="1" id="KW-0805">Transcription regulation</keyword>